<reference evidence="2" key="1">
    <citation type="submission" date="2023-03" db="EMBL/GenBank/DDBJ databases">
        <title>Massive genome expansion in bonnet fungi (Mycena s.s.) driven by repeated elements and novel gene families across ecological guilds.</title>
        <authorList>
            <consortium name="Lawrence Berkeley National Laboratory"/>
            <person name="Harder C.B."/>
            <person name="Miyauchi S."/>
            <person name="Viragh M."/>
            <person name="Kuo A."/>
            <person name="Thoen E."/>
            <person name="Andreopoulos B."/>
            <person name="Lu D."/>
            <person name="Skrede I."/>
            <person name="Drula E."/>
            <person name="Henrissat B."/>
            <person name="Morin E."/>
            <person name="Kohler A."/>
            <person name="Barry K."/>
            <person name="LaButti K."/>
            <person name="Morin E."/>
            <person name="Salamov A."/>
            <person name="Lipzen A."/>
            <person name="Mereny Z."/>
            <person name="Hegedus B."/>
            <person name="Baldrian P."/>
            <person name="Stursova M."/>
            <person name="Weitz H."/>
            <person name="Taylor A."/>
            <person name="Grigoriev I.V."/>
            <person name="Nagy L.G."/>
            <person name="Martin F."/>
            <person name="Kauserud H."/>
        </authorList>
    </citation>
    <scope>NUCLEOTIDE SEQUENCE</scope>
    <source>
        <strain evidence="2">CBHHK200</strain>
    </source>
</reference>
<evidence type="ECO:0000313" key="2">
    <source>
        <dbReference type="EMBL" id="KAJ7033934.1"/>
    </source>
</evidence>
<feature type="compositionally biased region" description="Polar residues" evidence="1">
    <location>
        <begin position="82"/>
        <end position="92"/>
    </location>
</feature>
<proteinExistence type="predicted"/>
<feature type="compositionally biased region" description="Polar residues" evidence="1">
    <location>
        <begin position="1"/>
        <end position="22"/>
    </location>
</feature>
<keyword evidence="3" id="KW-1185">Reference proteome</keyword>
<feature type="region of interest" description="Disordered" evidence="1">
    <location>
        <begin position="1"/>
        <end position="35"/>
    </location>
</feature>
<sequence>MAARNLSFTASSLPAASVSNPISLPRTHEATPAPATKTIPQRTVYHTLQADLAPMMAQIQTQEQLDSLRESLAQVQRTAAIQARQEQVQDPPTITRKGRPPTQRLTGPTEGPARGGGARIPMQGPRVQRTLPSREPALPHEPATQANAGSSQRRQNQCSLCREFGHNRTSCSLRAQA</sequence>
<accession>A0AAD6STT3</accession>
<evidence type="ECO:0000313" key="3">
    <source>
        <dbReference type="Proteomes" id="UP001218188"/>
    </source>
</evidence>
<protein>
    <submittedName>
        <fullName evidence="2">Uncharacterized protein</fullName>
    </submittedName>
</protein>
<dbReference type="AlphaFoldDB" id="A0AAD6STT3"/>
<comment type="caution">
    <text evidence="2">The sequence shown here is derived from an EMBL/GenBank/DDBJ whole genome shotgun (WGS) entry which is preliminary data.</text>
</comment>
<name>A0AAD6STT3_9AGAR</name>
<dbReference type="Proteomes" id="UP001218188">
    <property type="component" value="Unassembled WGS sequence"/>
</dbReference>
<evidence type="ECO:0000256" key="1">
    <source>
        <dbReference type="SAM" id="MobiDB-lite"/>
    </source>
</evidence>
<feature type="compositionally biased region" description="Polar residues" evidence="1">
    <location>
        <begin position="144"/>
        <end position="157"/>
    </location>
</feature>
<feature type="region of interest" description="Disordered" evidence="1">
    <location>
        <begin position="82"/>
        <end position="157"/>
    </location>
</feature>
<organism evidence="2 3">
    <name type="scientific">Mycena alexandri</name>
    <dbReference type="NCBI Taxonomy" id="1745969"/>
    <lineage>
        <taxon>Eukaryota</taxon>
        <taxon>Fungi</taxon>
        <taxon>Dikarya</taxon>
        <taxon>Basidiomycota</taxon>
        <taxon>Agaricomycotina</taxon>
        <taxon>Agaricomycetes</taxon>
        <taxon>Agaricomycetidae</taxon>
        <taxon>Agaricales</taxon>
        <taxon>Marasmiineae</taxon>
        <taxon>Mycenaceae</taxon>
        <taxon>Mycena</taxon>
    </lineage>
</organism>
<gene>
    <name evidence="2" type="ORF">C8F04DRAFT_957136</name>
</gene>
<dbReference type="EMBL" id="JARJCM010000061">
    <property type="protein sequence ID" value="KAJ7033934.1"/>
    <property type="molecule type" value="Genomic_DNA"/>
</dbReference>